<dbReference type="EMBL" id="CP058561">
    <property type="protein sequence ID" value="QUH28092.1"/>
    <property type="molecule type" value="Genomic_DNA"/>
</dbReference>
<proteinExistence type="predicted"/>
<dbReference type="InterPro" id="IPR009057">
    <property type="entry name" value="Homeodomain-like_sf"/>
</dbReference>
<keyword evidence="3" id="KW-0804">Transcription</keyword>
<evidence type="ECO:0000259" key="4">
    <source>
        <dbReference type="PROSITE" id="PS01124"/>
    </source>
</evidence>
<dbReference type="KEGG" id="vgu:HYG85_03840"/>
<dbReference type="SMART" id="SM00871">
    <property type="entry name" value="AraC_E_bind"/>
    <property type="match status" value="1"/>
</dbReference>
<gene>
    <name evidence="5" type="ORF">HYG85_03840</name>
</gene>
<dbReference type="Gene3D" id="3.20.80.10">
    <property type="entry name" value="Regulatory factor, effector binding domain"/>
    <property type="match status" value="1"/>
</dbReference>
<dbReference type="Gene3D" id="1.10.10.60">
    <property type="entry name" value="Homeodomain-like"/>
    <property type="match status" value="2"/>
</dbReference>
<sequence>MDLLDSMNNAMNYIEEHLAENISYEQVARRACCSEYHFQRMFPFIAGITLAAYIRRRRLTMAAFELQNTDIKVVDVAMKYGYQSTEAFSRAFKNLHGVMPMLARKQGTALKAYPRMTFHISIKGDVEMDYRIERKEAFEMYGISKEINAVDNRQYIDIPAFWHKCIENGKLDDMHKDFNLDQDECLHAALYNFREGILSYMICYYPPENVSLPAGYTKLSVPATTWAIFSTAECTQEGGTEAIQNIWKRIFPEWFPNSGYEHADGPEFEMYYNKGDGKFIEEVWIPVVKK</sequence>
<reference evidence="5 6" key="1">
    <citation type="submission" date="2020-07" db="EMBL/GenBank/DDBJ databases">
        <title>Vallitalea guaymasensis genome.</title>
        <authorList>
            <person name="Postec A."/>
        </authorList>
    </citation>
    <scope>NUCLEOTIDE SEQUENCE [LARGE SCALE GENOMIC DNA]</scope>
    <source>
        <strain evidence="5 6">Ra1766G1</strain>
    </source>
</reference>
<dbReference type="PANTHER" id="PTHR47504:SF5">
    <property type="entry name" value="RIGHT ORIGIN-BINDING PROTEIN"/>
    <property type="match status" value="1"/>
</dbReference>
<dbReference type="InterPro" id="IPR029442">
    <property type="entry name" value="GyrI-like"/>
</dbReference>
<evidence type="ECO:0000256" key="3">
    <source>
        <dbReference type="ARBA" id="ARBA00023163"/>
    </source>
</evidence>
<dbReference type="PROSITE" id="PS01124">
    <property type="entry name" value="HTH_ARAC_FAMILY_2"/>
    <property type="match status" value="1"/>
</dbReference>
<dbReference type="SUPFAM" id="SSF46689">
    <property type="entry name" value="Homeodomain-like"/>
    <property type="match status" value="2"/>
</dbReference>
<name>A0A8J8M828_9FIRM</name>
<organism evidence="5 6">
    <name type="scientific">Vallitalea guaymasensis</name>
    <dbReference type="NCBI Taxonomy" id="1185412"/>
    <lineage>
        <taxon>Bacteria</taxon>
        <taxon>Bacillati</taxon>
        <taxon>Bacillota</taxon>
        <taxon>Clostridia</taxon>
        <taxon>Lachnospirales</taxon>
        <taxon>Vallitaleaceae</taxon>
        <taxon>Vallitalea</taxon>
    </lineage>
</organism>
<dbReference type="InterPro" id="IPR011256">
    <property type="entry name" value="Reg_factor_effector_dom_sf"/>
</dbReference>
<evidence type="ECO:0000256" key="1">
    <source>
        <dbReference type="ARBA" id="ARBA00023015"/>
    </source>
</evidence>
<keyword evidence="6" id="KW-1185">Reference proteome</keyword>
<dbReference type="InterPro" id="IPR050959">
    <property type="entry name" value="MarA-like"/>
</dbReference>
<dbReference type="Proteomes" id="UP000677305">
    <property type="component" value="Chromosome"/>
</dbReference>
<dbReference type="GO" id="GO:0003700">
    <property type="term" value="F:DNA-binding transcription factor activity"/>
    <property type="evidence" value="ECO:0007669"/>
    <property type="project" value="InterPro"/>
</dbReference>
<dbReference type="SMART" id="SM00342">
    <property type="entry name" value="HTH_ARAC"/>
    <property type="match status" value="1"/>
</dbReference>
<protein>
    <submittedName>
        <fullName evidence="5">AraC family transcriptional regulator</fullName>
    </submittedName>
</protein>
<feature type="domain" description="HTH araC/xylS-type" evidence="4">
    <location>
        <begin position="8"/>
        <end position="106"/>
    </location>
</feature>
<evidence type="ECO:0000313" key="6">
    <source>
        <dbReference type="Proteomes" id="UP000677305"/>
    </source>
</evidence>
<dbReference type="Pfam" id="PF06445">
    <property type="entry name" value="GyrI-like"/>
    <property type="match status" value="1"/>
</dbReference>
<dbReference type="SUPFAM" id="SSF55136">
    <property type="entry name" value="Probable bacterial effector-binding domain"/>
    <property type="match status" value="1"/>
</dbReference>
<keyword evidence="1" id="KW-0805">Transcription regulation</keyword>
<dbReference type="GO" id="GO:0043565">
    <property type="term" value="F:sequence-specific DNA binding"/>
    <property type="evidence" value="ECO:0007669"/>
    <property type="project" value="InterPro"/>
</dbReference>
<dbReference type="RefSeq" id="WP_212692359.1">
    <property type="nucleotide sequence ID" value="NZ_CP058561.1"/>
</dbReference>
<evidence type="ECO:0000256" key="2">
    <source>
        <dbReference type="ARBA" id="ARBA00023125"/>
    </source>
</evidence>
<dbReference type="InterPro" id="IPR018060">
    <property type="entry name" value="HTH_AraC"/>
</dbReference>
<evidence type="ECO:0000313" key="5">
    <source>
        <dbReference type="EMBL" id="QUH28092.1"/>
    </source>
</evidence>
<dbReference type="Pfam" id="PF12833">
    <property type="entry name" value="HTH_18"/>
    <property type="match status" value="1"/>
</dbReference>
<keyword evidence="2" id="KW-0238">DNA-binding</keyword>
<dbReference type="AlphaFoldDB" id="A0A8J8M828"/>
<dbReference type="PANTHER" id="PTHR47504">
    <property type="entry name" value="RIGHT ORIGIN-BINDING PROTEIN"/>
    <property type="match status" value="1"/>
</dbReference>
<dbReference type="InterPro" id="IPR010499">
    <property type="entry name" value="AraC_E-bd"/>
</dbReference>
<accession>A0A8J8M828</accession>